<reference evidence="4" key="1">
    <citation type="journal article" date="2019" name="Int. J. Syst. Evol. Microbiol.">
        <title>The Global Catalogue of Microorganisms (GCM) 10K type strain sequencing project: providing services to taxonomists for standard genome sequencing and annotation.</title>
        <authorList>
            <consortium name="The Broad Institute Genomics Platform"/>
            <consortium name="The Broad Institute Genome Sequencing Center for Infectious Disease"/>
            <person name="Wu L."/>
            <person name="Ma J."/>
        </authorList>
    </citation>
    <scope>NUCLEOTIDE SEQUENCE [LARGE SCALE GENOMIC DNA]</scope>
    <source>
        <strain evidence="4">CCUG 67170</strain>
    </source>
</reference>
<dbReference type="InterPro" id="IPR036890">
    <property type="entry name" value="HATPase_C_sf"/>
</dbReference>
<dbReference type="PANTHER" id="PTHR40448:SF1">
    <property type="entry name" value="TWO-COMPONENT SENSOR HISTIDINE KINASE"/>
    <property type="match status" value="1"/>
</dbReference>
<accession>A0ABV8CUB7</accession>
<evidence type="ECO:0000256" key="1">
    <source>
        <dbReference type="SAM" id="Phobius"/>
    </source>
</evidence>
<evidence type="ECO:0000313" key="4">
    <source>
        <dbReference type="Proteomes" id="UP001595807"/>
    </source>
</evidence>
<dbReference type="GO" id="GO:0004673">
    <property type="term" value="F:protein histidine kinase activity"/>
    <property type="evidence" value="ECO:0007669"/>
    <property type="project" value="UniProtKB-EC"/>
</dbReference>
<dbReference type="SUPFAM" id="SSF55874">
    <property type="entry name" value="ATPase domain of HSP90 chaperone/DNA topoisomerase II/histidine kinase"/>
    <property type="match status" value="1"/>
</dbReference>
<keyword evidence="1" id="KW-0472">Membrane</keyword>
<dbReference type="EMBL" id="JBHRZV010000006">
    <property type="protein sequence ID" value="MFC3927310.1"/>
    <property type="molecule type" value="Genomic_DNA"/>
</dbReference>
<keyword evidence="1" id="KW-1133">Transmembrane helix</keyword>
<dbReference type="Pfam" id="PF14501">
    <property type="entry name" value="HATPase_c_5"/>
    <property type="match status" value="1"/>
</dbReference>
<evidence type="ECO:0000259" key="2">
    <source>
        <dbReference type="Pfam" id="PF14501"/>
    </source>
</evidence>
<dbReference type="Gene3D" id="3.30.565.10">
    <property type="entry name" value="Histidine kinase-like ATPase, C-terminal domain"/>
    <property type="match status" value="1"/>
</dbReference>
<feature type="transmembrane region" description="Helical" evidence="1">
    <location>
        <begin position="131"/>
        <end position="151"/>
    </location>
</feature>
<dbReference type="PANTHER" id="PTHR40448">
    <property type="entry name" value="TWO-COMPONENT SENSOR HISTIDINE KINASE"/>
    <property type="match status" value="1"/>
</dbReference>
<feature type="transmembrane region" description="Helical" evidence="1">
    <location>
        <begin position="64"/>
        <end position="85"/>
    </location>
</feature>
<keyword evidence="4" id="KW-1185">Reference proteome</keyword>
<feature type="transmembrane region" description="Helical" evidence="1">
    <location>
        <begin position="6"/>
        <end position="26"/>
    </location>
</feature>
<comment type="caution">
    <text evidence="3">The sequence shown here is derived from an EMBL/GenBank/DDBJ whole genome shotgun (WGS) entry which is preliminary data.</text>
</comment>
<gene>
    <name evidence="3" type="ORF">ACFORF_01495</name>
</gene>
<sequence length="454" mass="52006">MSGLGFSFNNMVGLLVSSLVILWIYRRVTGVKISWKQGLVFPVLLMSYQLLVAGSGFLGHRHPLYLFLLSLTPIIAPICLIGLSWRWDGQISKTLHIFYGFYPVVIVSLVFRFFFSYIFPFVELRSDWASGQFYLVALVYLLILPLHEVLVRSVLLDFVNLRKILGYEALRRWLIFINVTMMLYCITLTPAVDWISPFTGGEHRRILIPIYLMVFVLLLIYINRELNRSLEQALDAQKEQQLQDMAAYSDHIESLYQEISSFRHDYANILISLKLAIEEGDMETVRQVYDGVLAKTEQKFQQGHYDLSRLINLEDDAIKSILSAKLLEAQNAGLTVDLEIGEKIGRPNMDLLDFITVLSIFLDNAIQEASQTENGRLTVAYFQSQKSKVLIVENSTRQASVNIRQIFQPGFSTKGTNRGIGLPNVRAIVDADRRVTLQTSSRYHKLRHVLEVRE</sequence>
<dbReference type="Proteomes" id="UP001595807">
    <property type="component" value="Unassembled WGS sequence"/>
</dbReference>
<keyword evidence="3" id="KW-0418">Kinase</keyword>
<feature type="transmembrane region" description="Helical" evidence="1">
    <location>
        <begin position="204"/>
        <end position="222"/>
    </location>
</feature>
<feature type="transmembrane region" description="Helical" evidence="1">
    <location>
        <begin position="172"/>
        <end position="192"/>
    </location>
</feature>
<organism evidence="3 4">
    <name type="scientific">Streptococcus caprae</name>
    <dbReference type="NCBI Taxonomy" id="1640501"/>
    <lineage>
        <taxon>Bacteria</taxon>
        <taxon>Bacillati</taxon>
        <taxon>Bacillota</taxon>
        <taxon>Bacilli</taxon>
        <taxon>Lactobacillales</taxon>
        <taxon>Streptococcaceae</taxon>
        <taxon>Streptococcus</taxon>
    </lineage>
</organism>
<name>A0ABV8CUB7_9STRE</name>
<dbReference type="EC" id="2.7.13.3" evidence="3"/>
<feature type="domain" description="Sensor histidine kinase NatK-like C-terminal" evidence="2">
    <location>
        <begin position="349"/>
        <end position="439"/>
    </location>
</feature>
<feature type="transmembrane region" description="Helical" evidence="1">
    <location>
        <begin position="97"/>
        <end position="119"/>
    </location>
</feature>
<keyword evidence="3" id="KW-0808">Transferase</keyword>
<evidence type="ECO:0000313" key="3">
    <source>
        <dbReference type="EMBL" id="MFC3927310.1"/>
    </source>
</evidence>
<feature type="transmembrane region" description="Helical" evidence="1">
    <location>
        <begin position="38"/>
        <end position="58"/>
    </location>
</feature>
<dbReference type="RefSeq" id="WP_380424700.1">
    <property type="nucleotide sequence ID" value="NZ_JBHRZV010000006.1"/>
</dbReference>
<proteinExistence type="predicted"/>
<keyword evidence="1" id="KW-0812">Transmembrane</keyword>
<dbReference type="InterPro" id="IPR032834">
    <property type="entry name" value="NatK-like_C"/>
</dbReference>
<protein>
    <submittedName>
        <fullName evidence="3">Sensor histidine kinase</fullName>
        <ecNumber evidence="3">2.7.13.3</ecNumber>
    </submittedName>
</protein>